<evidence type="ECO:0000256" key="2">
    <source>
        <dbReference type="SAM" id="Phobius"/>
    </source>
</evidence>
<evidence type="ECO:0000313" key="5">
    <source>
        <dbReference type="Proteomes" id="UP001152797"/>
    </source>
</evidence>
<name>A0A9P1BHJ6_9DINO</name>
<sequence>MPALRHLAEATALENVGMELPRSGAFSRHKISTFLASELESTAMKLRRGRLPLRSEGFSGWFPNPEETRVAPPEGQEAMEVQKAEKAEEAEEDPLSQALQDAGDSVSSDAAKQLKGMKEKASENLETPEGGAAKEAVKEDDIAPPDVDNEHGEPSPSAIQTMWEMSITYLKVKFFFMFCALLIVPFVLMSQKKHAEKPQFDREDGESDEADAPWTWDAMEEKKHCLAHGLI</sequence>
<reference evidence="4 5" key="2">
    <citation type="submission" date="2024-05" db="EMBL/GenBank/DDBJ databases">
        <authorList>
            <person name="Chen Y."/>
            <person name="Shah S."/>
            <person name="Dougan E. K."/>
            <person name="Thang M."/>
            <person name="Chan C."/>
        </authorList>
    </citation>
    <scope>NUCLEOTIDE SEQUENCE [LARGE SCALE GENOMIC DNA]</scope>
</reference>
<reference evidence="3" key="1">
    <citation type="submission" date="2022-10" db="EMBL/GenBank/DDBJ databases">
        <authorList>
            <person name="Chen Y."/>
            <person name="Dougan E. K."/>
            <person name="Chan C."/>
            <person name="Rhodes N."/>
            <person name="Thang M."/>
        </authorList>
    </citation>
    <scope>NUCLEOTIDE SEQUENCE</scope>
</reference>
<organism evidence="3">
    <name type="scientific">Cladocopium goreaui</name>
    <dbReference type="NCBI Taxonomy" id="2562237"/>
    <lineage>
        <taxon>Eukaryota</taxon>
        <taxon>Sar</taxon>
        <taxon>Alveolata</taxon>
        <taxon>Dinophyceae</taxon>
        <taxon>Suessiales</taxon>
        <taxon>Symbiodiniaceae</taxon>
        <taxon>Cladocopium</taxon>
    </lineage>
</organism>
<dbReference type="Proteomes" id="UP001152797">
    <property type="component" value="Unassembled WGS sequence"/>
</dbReference>
<evidence type="ECO:0000313" key="3">
    <source>
        <dbReference type="EMBL" id="CAI3972640.1"/>
    </source>
</evidence>
<gene>
    <name evidence="3" type="ORF">C1SCF055_LOCUS1207</name>
</gene>
<dbReference type="EMBL" id="CAMXCT030000024">
    <property type="protein sequence ID" value="CAL4759952.1"/>
    <property type="molecule type" value="Genomic_DNA"/>
</dbReference>
<keyword evidence="5" id="KW-1185">Reference proteome</keyword>
<feature type="region of interest" description="Disordered" evidence="1">
    <location>
        <begin position="58"/>
        <end position="156"/>
    </location>
</feature>
<dbReference type="EMBL" id="CAMXCT020000024">
    <property type="protein sequence ID" value="CAL1126015.1"/>
    <property type="molecule type" value="Genomic_DNA"/>
</dbReference>
<dbReference type="OrthoDB" id="435725at2759"/>
<evidence type="ECO:0000256" key="1">
    <source>
        <dbReference type="SAM" id="MobiDB-lite"/>
    </source>
</evidence>
<dbReference type="EMBL" id="CAMXCT010000024">
    <property type="protein sequence ID" value="CAI3972640.1"/>
    <property type="molecule type" value="Genomic_DNA"/>
</dbReference>
<accession>A0A9P1BHJ6</accession>
<keyword evidence="2" id="KW-0812">Transmembrane</keyword>
<proteinExistence type="predicted"/>
<comment type="caution">
    <text evidence="3">The sequence shown here is derived from an EMBL/GenBank/DDBJ whole genome shotgun (WGS) entry which is preliminary data.</text>
</comment>
<keyword evidence="2" id="KW-0472">Membrane</keyword>
<feature type="transmembrane region" description="Helical" evidence="2">
    <location>
        <begin position="169"/>
        <end position="188"/>
    </location>
</feature>
<keyword evidence="2" id="KW-1133">Transmembrane helix</keyword>
<dbReference type="AlphaFoldDB" id="A0A9P1BHJ6"/>
<evidence type="ECO:0000313" key="4">
    <source>
        <dbReference type="EMBL" id="CAL4759952.1"/>
    </source>
</evidence>
<protein>
    <submittedName>
        <fullName evidence="3">Uncharacterized protein</fullName>
    </submittedName>
</protein>